<organism evidence="1 2">
    <name type="scientific">Clostridium sartagoforme AAU1</name>
    <dbReference type="NCBI Taxonomy" id="1202534"/>
    <lineage>
        <taxon>Bacteria</taxon>
        <taxon>Bacillati</taxon>
        <taxon>Bacillota</taxon>
        <taxon>Clostridia</taxon>
        <taxon>Eubacteriales</taxon>
        <taxon>Clostridiaceae</taxon>
        <taxon>Clostridium</taxon>
    </lineage>
</organism>
<keyword evidence="2" id="KW-1185">Reference proteome</keyword>
<reference evidence="1 2" key="1">
    <citation type="submission" date="2013-03" db="EMBL/GenBank/DDBJ databases">
        <title>Whole genome shotgun sequencing of Clostridium sartagoforme AAU1.</title>
        <authorList>
            <person name="Joshi C.G."/>
            <person name="Duggirala S.M."/>
            <person name="Nathani N.M."/>
            <person name="Bhatt V.D."/>
            <person name="Patel A.K."/>
            <person name="Pandya P.R."/>
            <person name="KaPatel J.A."/>
        </authorList>
    </citation>
    <scope>NUCLEOTIDE SEQUENCE [LARGE SCALE GENOMIC DNA]</scope>
    <source>
        <strain evidence="1 2">AAU1</strain>
    </source>
</reference>
<accession>R9CEM1</accession>
<comment type="caution">
    <text evidence="1">The sequence shown here is derived from an EMBL/GenBank/DDBJ whole genome shotgun (WGS) entry which is preliminary data.</text>
</comment>
<name>R9CEM1_9CLOT</name>
<dbReference type="Gene3D" id="1.10.3230.30">
    <property type="entry name" value="Phage gp6-like head-tail connector protein"/>
    <property type="match status" value="1"/>
</dbReference>
<dbReference type="EMBL" id="ASRV01000048">
    <property type="protein sequence ID" value="EOR27465.1"/>
    <property type="molecule type" value="Genomic_DNA"/>
</dbReference>
<gene>
    <name evidence="1" type="ORF">A500_04486</name>
</gene>
<dbReference type="CDD" id="cd08054">
    <property type="entry name" value="gp6"/>
    <property type="match status" value="1"/>
</dbReference>
<dbReference type="InterPro" id="IPR006450">
    <property type="entry name" value="Phage_HK97_gp6-like"/>
</dbReference>
<evidence type="ECO:0000313" key="1">
    <source>
        <dbReference type="EMBL" id="EOR27465.1"/>
    </source>
</evidence>
<dbReference type="NCBIfam" id="TIGR01560">
    <property type="entry name" value="put_DNA_pack"/>
    <property type="match status" value="1"/>
</dbReference>
<dbReference type="Proteomes" id="UP000013988">
    <property type="component" value="Unassembled WGS sequence"/>
</dbReference>
<dbReference type="RefSeq" id="WP_016206356.1">
    <property type="nucleotide sequence ID" value="NZ_ASRV01000048.1"/>
</dbReference>
<protein>
    <recommendedName>
        <fullName evidence="3">Phage protein</fullName>
    </recommendedName>
</protein>
<evidence type="ECO:0000313" key="2">
    <source>
        <dbReference type="Proteomes" id="UP000013988"/>
    </source>
</evidence>
<sequence length="87" mass="10323">MLDKIKIALSIDTEDNYFDDYLETLILASETYIKELIPVEITEELKPRYNITIIALVTYMFNNREMEVDRKSTNKVVKSLLNSLRYR</sequence>
<dbReference type="Pfam" id="PF05135">
    <property type="entry name" value="Phage_connect_1"/>
    <property type="match status" value="1"/>
</dbReference>
<dbReference type="AlphaFoldDB" id="R9CEM1"/>
<evidence type="ECO:0008006" key="3">
    <source>
        <dbReference type="Google" id="ProtNLM"/>
    </source>
</evidence>
<dbReference type="InterPro" id="IPR021146">
    <property type="entry name" value="Phage_gp6-like_head-tail"/>
</dbReference>
<proteinExistence type="predicted"/>
<dbReference type="PATRIC" id="fig|1202534.3.peg.895"/>